<feature type="compositionally biased region" description="Polar residues" evidence="1">
    <location>
        <begin position="697"/>
        <end position="708"/>
    </location>
</feature>
<proteinExistence type="predicted"/>
<name>A0AA85K720_TRIRE</name>
<accession>A0AA85K720</accession>
<dbReference type="SMART" id="SM00036">
    <property type="entry name" value="CNH"/>
    <property type="match status" value="1"/>
</dbReference>
<feature type="region of interest" description="Disordered" evidence="1">
    <location>
        <begin position="624"/>
        <end position="731"/>
    </location>
</feature>
<evidence type="ECO:0000313" key="3">
    <source>
        <dbReference type="Proteomes" id="UP000050795"/>
    </source>
</evidence>
<dbReference type="AlphaFoldDB" id="A0AA85K720"/>
<feature type="compositionally biased region" description="Polar residues" evidence="1">
    <location>
        <begin position="717"/>
        <end position="731"/>
    </location>
</feature>
<feature type="compositionally biased region" description="Low complexity" evidence="1">
    <location>
        <begin position="331"/>
        <end position="348"/>
    </location>
</feature>
<dbReference type="PANTHER" id="PTHR48125:SF12">
    <property type="entry name" value="AT HOOK TRANSCRIPTION FACTOR FAMILY-RELATED"/>
    <property type="match status" value="1"/>
</dbReference>
<dbReference type="PANTHER" id="PTHR48125">
    <property type="entry name" value="LP07818P1"/>
    <property type="match status" value="1"/>
</dbReference>
<organism evidence="3 4">
    <name type="scientific">Trichobilharzia regenti</name>
    <name type="common">Nasal bird schistosome</name>
    <dbReference type="NCBI Taxonomy" id="157069"/>
    <lineage>
        <taxon>Eukaryota</taxon>
        <taxon>Metazoa</taxon>
        <taxon>Spiralia</taxon>
        <taxon>Lophotrochozoa</taxon>
        <taxon>Platyhelminthes</taxon>
        <taxon>Trematoda</taxon>
        <taxon>Digenea</taxon>
        <taxon>Strigeidida</taxon>
        <taxon>Schistosomatoidea</taxon>
        <taxon>Schistosomatidae</taxon>
        <taxon>Trichobilharzia</taxon>
    </lineage>
</organism>
<evidence type="ECO:0000313" key="4">
    <source>
        <dbReference type="WBParaSite" id="TREG1_77400.1"/>
    </source>
</evidence>
<feature type="compositionally biased region" description="Low complexity" evidence="1">
    <location>
        <begin position="683"/>
        <end position="696"/>
    </location>
</feature>
<dbReference type="Proteomes" id="UP000050795">
    <property type="component" value="Unassembled WGS sequence"/>
</dbReference>
<feature type="region of interest" description="Disordered" evidence="1">
    <location>
        <begin position="153"/>
        <end position="207"/>
    </location>
</feature>
<reference evidence="4" key="2">
    <citation type="submission" date="2023-11" db="UniProtKB">
        <authorList>
            <consortium name="WormBaseParasite"/>
        </authorList>
    </citation>
    <scope>IDENTIFICATION</scope>
</reference>
<feature type="compositionally biased region" description="Low complexity" evidence="1">
    <location>
        <begin position="154"/>
        <end position="182"/>
    </location>
</feature>
<feature type="region of interest" description="Disordered" evidence="1">
    <location>
        <begin position="244"/>
        <end position="263"/>
    </location>
</feature>
<keyword evidence="3" id="KW-1185">Reference proteome</keyword>
<feature type="compositionally biased region" description="Low complexity" evidence="1">
    <location>
        <begin position="250"/>
        <end position="263"/>
    </location>
</feature>
<dbReference type="Pfam" id="PF00780">
    <property type="entry name" value="CNH"/>
    <property type="match status" value="2"/>
</dbReference>
<evidence type="ECO:0000256" key="1">
    <source>
        <dbReference type="SAM" id="MobiDB-lite"/>
    </source>
</evidence>
<feature type="domain" description="CNH" evidence="2">
    <location>
        <begin position="373"/>
        <end position="848"/>
    </location>
</feature>
<dbReference type="InterPro" id="IPR001180">
    <property type="entry name" value="CNH_dom"/>
</dbReference>
<sequence>MTTPTIPTATTPPQPTSTTTTTTIDIDISNNNIASSHENANSTTDMSITTSSTNHTNATTTLTLMSADDIHPIDDAIDIDGIDNNVQYDYLLKQKKTHTTGSLQCIPQEEIKTNKKKKKQKCIPCSDMQTFSASLSSHRVSSPLKLNIQDDMKVTPTSAPSSSSSTTVPSMVNNKDNNNSNNRRSTASVLSLTSPSSPPPLPLQQPSSSLLSTIKMTSTIELNATELQNQSVLLQDSSTVSSVKLRRRTTTAPTTAGPIAAAPAPAASATTNTEDNHKVLSIVPTSTVTTSTIIAHSPVSIVSTNEIKKSRASMIELINCQSKDVLRQVTSSPGLSLSPLSPSTQLAQPPSPPRPSQGNKMGACFSLVFESCPLKINSTATWTNPANNGQVILFGTNDGIYCLNLKGLAENSLNWLSSASRCCLECVLPTPTPTPTIINKFLKLFPRRCLWLSVTRDTMMSLSGRHPQLYAHNLVSLMKLKSQGHPMFGSGGAGSTVAGGGSVVGTPSKFGKFVKLFPKRFSPSKKMPDTKGCRCAKVTRNPFNGAKYLCAAMTNEILIMEWFNPISSFIEIKRILIPDMPSPLLNFDLLIVKNLPLPFVCLGVYRHHSRKGRDGQRFRLHLIDLNSNSGPSPSPLPSTPVPAPTSAVVTPSHPPTSLMTQQTSSAAIRTSPHSVPQSPAIRTTPPTTTTTATTTTGDSSLPNHQSVVQPIGGGNDESVQVNSNTSSGSAIMSKTQQLKAELQRKNTQFLPEDILPVVETVQLEHNTILICFQDCAKVVSLNGQIKSSRHRATTLDFNGITVESIVCLRDSILVFHPHGLLGKSFTGELTQEINDKDNIYRLLGYNRCIIVESRPASNPMSNSNVYILSDHHMDSIQ</sequence>
<feature type="region of interest" description="Disordered" evidence="1">
    <location>
        <begin position="1"/>
        <end position="21"/>
    </location>
</feature>
<dbReference type="WBParaSite" id="TREG1_77400.1">
    <property type="protein sequence ID" value="TREG1_77400.1"/>
    <property type="gene ID" value="TREG1_77400"/>
</dbReference>
<feature type="compositionally biased region" description="Pro residues" evidence="1">
    <location>
        <begin position="632"/>
        <end position="643"/>
    </location>
</feature>
<reference evidence="3" key="1">
    <citation type="submission" date="2022-06" db="EMBL/GenBank/DDBJ databases">
        <authorList>
            <person name="Berger JAMES D."/>
            <person name="Berger JAMES D."/>
        </authorList>
    </citation>
    <scope>NUCLEOTIDE SEQUENCE [LARGE SCALE GENOMIC DNA]</scope>
</reference>
<dbReference type="PROSITE" id="PS50219">
    <property type="entry name" value="CNH"/>
    <property type="match status" value="1"/>
</dbReference>
<feature type="region of interest" description="Disordered" evidence="1">
    <location>
        <begin position="331"/>
        <end position="359"/>
    </location>
</feature>
<feature type="compositionally biased region" description="Polar residues" evidence="1">
    <location>
        <begin position="655"/>
        <end position="681"/>
    </location>
</feature>
<evidence type="ECO:0000259" key="2">
    <source>
        <dbReference type="PROSITE" id="PS50219"/>
    </source>
</evidence>
<protein>
    <recommendedName>
        <fullName evidence="2">CNH domain-containing protein</fullName>
    </recommendedName>
</protein>